<proteinExistence type="predicted"/>
<dbReference type="AlphaFoldDB" id="A0A2P8QYK1"/>
<dbReference type="PIRSF" id="PIRSF000714">
    <property type="entry name" value="HIT"/>
    <property type="match status" value="1"/>
</dbReference>
<evidence type="ECO:0000259" key="2">
    <source>
        <dbReference type="PROSITE" id="PS51084"/>
    </source>
</evidence>
<dbReference type="InterPro" id="IPR011146">
    <property type="entry name" value="HIT-like"/>
</dbReference>
<dbReference type="EMBL" id="PDHH01000009">
    <property type="protein sequence ID" value="PSM51335.1"/>
    <property type="molecule type" value="Genomic_DNA"/>
</dbReference>
<evidence type="ECO:0000256" key="1">
    <source>
        <dbReference type="PROSITE-ProRule" id="PRU00464"/>
    </source>
</evidence>
<dbReference type="RefSeq" id="WP_106872822.1">
    <property type="nucleotide sequence ID" value="NZ_CP053841.1"/>
</dbReference>
<dbReference type="PROSITE" id="PS51084">
    <property type="entry name" value="HIT_2"/>
    <property type="match status" value="1"/>
</dbReference>
<dbReference type="InterPro" id="IPR026026">
    <property type="entry name" value="HIT_Hint"/>
</dbReference>
<dbReference type="InterPro" id="IPR036265">
    <property type="entry name" value="HIT-like_sf"/>
</dbReference>
<keyword evidence="4" id="KW-1185">Reference proteome</keyword>
<dbReference type="SUPFAM" id="SSF54197">
    <property type="entry name" value="HIT-like"/>
    <property type="match status" value="1"/>
</dbReference>
<dbReference type="GO" id="GO:0003824">
    <property type="term" value="F:catalytic activity"/>
    <property type="evidence" value="ECO:0007669"/>
    <property type="project" value="InterPro"/>
</dbReference>
<dbReference type="OrthoDB" id="9799145at2"/>
<comment type="caution">
    <text evidence="1">Lacks conserved residue(s) required for the propagation of feature annotation.</text>
</comment>
<sequence length="120" mass="14285">MIFEDNLIFIEKEDSEIPWVKIFSKKGYKELSDCDKKTRDRLFEVMLIVEKTMLKYYKPDKINIASFANYVPRVHIHIMARFKSDSFFPEPMWGKKQRDGNLNLPNFDGFIELLLSNLKS</sequence>
<protein>
    <submittedName>
        <fullName evidence="3">HIT family protein</fullName>
    </submittedName>
</protein>
<organism evidence="3 4">
    <name type="scientific">Campylobacter blaseri</name>
    <dbReference type="NCBI Taxonomy" id="2042961"/>
    <lineage>
        <taxon>Bacteria</taxon>
        <taxon>Pseudomonadati</taxon>
        <taxon>Campylobacterota</taxon>
        <taxon>Epsilonproteobacteria</taxon>
        <taxon>Campylobacterales</taxon>
        <taxon>Campylobacteraceae</taxon>
        <taxon>Campylobacter</taxon>
    </lineage>
</organism>
<evidence type="ECO:0000313" key="4">
    <source>
        <dbReference type="Proteomes" id="UP000240535"/>
    </source>
</evidence>
<dbReference type="Proteomes" id="UP000240535">
    <property type="component" value="Unassembled WGS sequence"/>
</dbReference>
<accession>A0A2P8QYK1</accession>
<dbReference type="Pfam" id="PF01230">
    <property type="entry name" value="HIT"/>
    <property type="match status" value="1"/>
</dbReference>
<dbReference type="Gene3D" id="3.30.428.10">
    <property type="entry name" value="HIT-like"/>
    <property type="match status" value="1"/>
</dbReference>
<evidence type="ECO:0000313" key="3">
    <source>
        <dbReference type="EMBL" id="PSM51335.1"/>
    </source>
</evidence>
<reference evidence="4" key="1">
    <citation type="submission" date="2017-10" db="EMBL/GenBank/DDBJ databases">
        <title>Campylobacter species from seals.</title>
        <authorList>
            <person name="Gilbert M.J."/>
            <person name="Zomer A.L."/>
            <person name="Timmerman A.J."/>
            <person name="Duim B."/>
            <person name="Wagenaar J.A."/>
        </authorList>
    </citation>
    <scope>NUCLEOTIDE SEQUENCE [LARGE SCALE GENOMIC DNA]</scope>
    <source>
        <strain evidence="4">17S00004-5</strain>
    </source>
</reference>
<name>A0A2P8QYK1_9BACT</name>
<gene>
    <name evidence="3" type="ORF">CQ405_08900</name>
</gene>
<feature type="domain" description="HIT" evidence="2">
    <location>
        <begin position="1"/>
        <end position="88"/>
    </location>
</feature>
<comment type="caution">
    <text evidence="3">The sequence shown here is derived from an EMBL/GenBank/DDBJ whole genome shotgun (WGS) entry which is preliminary data.</text>
</comment>